<dbReference type="Proteomes" id="UP000186817">
    <property type="component" value="Unassembled WGS sequence"/>
</dbReference>
<comment type="caution">
    <text evidence="1">The sequence shown here is derived from an EMBL/GenBank/DDBJ whole genome shotgun (WGS) entry which is preliminary data.</text>
</comment>
<proteinExistence type="predicted"/>
<dbReference type="OrthoDB" id="422285at2759"/>
<evidence type="ECO:0000313" key="2">
    <source>
        <dbReference type="Proteomes" id="UP000186817"/>
    </source>
</evidence>
<gene>
    <name evidence="1" type="ORF">AK812_SmicGene15880</name>
</gene>
<accession>A0A1Q9E1S1</accession>
<sequence length="957" mass="104890">MLRAWARGEAELLQAEAVRRVRKSSTNAGIEAAARDVLAALEQLSPLDHCKGKKSWQKLKRTLAEASRILPLLEAAASIDQDLMKRLQSETENVAMWADCLELVRGKTGTSCLTDMEESVFQKVLKLPESVILFLLEETAQRLLKDSAGVMTAGFMNLVCMEGKGLFALARGCLKEVALLQLQSRLLSMWITTISKSPTVEQHLAAVPERFWLPGLARSMGDKPPSQTLRWDDSIENPTGFSPRNFVDLQRFIACAKVAKLKHGEAAELDEMLAAVMLSPSARVYLAFSHAGALRMLWYKVTSFAQDGMKDDQVLGMAKELLPKVASLRAALAALRFPEIATEEYESILAQLPACGRCPQVARVCRGRSMADGESHARDLCVALDAISSLRGQTFPMEVFEKVVNELWAVPATFHCCLSPSDVSRELTPALQMARLRGRVEAEVLGIEQTDKRALVATATLLGDYFSSCSASFAPVACRNGDLLKRSCVLLKNLHDVLGEQMSYMVEESSWKAAVSTAAQRLEHLCWDELLHVVRDMLTRHSYQAVEKHLQTLPLPGTLCDIRRIVQNVGRAKGLFNVAGPSKVGDFEHLLQRMKDVACVQTLNRKAVATILPDVLPEIDRCVKESISFFRKVLHAQEKDIAWADAELDRFRPIHEALQSSNLQRVAWMFEDSKEIDTSVQKLVAFRQSSSEFVKFARGSMAVLSAPSGQNLVVDVWPELVSVNKRMKALREDISATLGCLIVTAMLEKTASPDAGRKVPELLLIMLILCWFLRTIPGYVLIAFRLSVCSAMEPSGVLRAAKALRYLLREEEECIIGAIAALPSKQREMLHTCFSSVADVFGESSASAAQFDSASGSAAISTASASSHMEATPATVNLHALDGLLDDDGKDDDDIIIIDDVGDAAATAVCSPEPVPVSAKKHKAECKTAKPLTFGRQMVQVLASADTVEAGRLVVCK</sequence>
<dbReference type="EMBL" id="LSRX01000294">
    <property type="protein sequence ID" value="OLQ01361.1"/>
    <property type="molecule type" value="Genomic_DNA"/>
</dbReference>
<name>A0A1Q9E1S1_SYMMI</name>
<evidence type="ECO:0000313" key="1">
    <source>
        <dbReference type="EMBL" id="OLQ01361.1"/>
    </source>
</evidence>
<dbReference type="AlphaFoldDB" id="A0A1Q9E1S1"/>
<protein>
    <submittedName>
        <fullName evidence="1">Uncharacterized protein</fullName>
    </submittedName>
</protein>
<organism evidence="1 2">
    <name type="scientific">Symbiodinium microadriaticum</name>
    <name type="common">Dinoflagellate</name>
    <name type="synonym">Zooxanthella microadriatica</name>
    <dbReference type="NCBI Taxonomy" id="2951"/>
    <lineage>
        <taxon>Eukaryota</taxon>
        <taxon>Sar</taxon>
        <taxon>Alveolata</taxon>
        <taxon>Dinophyceae</taxon>
        <taxon>Suessiales</taxon>
        <taxon>Symbiodiniaceae</taxon>
        <taxon>Symbiodinium</taxon>
    </lineage>
</organism>
<keyword evidence="2" id="KW-1185">Reference proteome</keyword>
<reference evidence="1 2" key="1">
    <citation type="submission" date="2016-02" db="EMBL/GenBank/DDBJ databases">
        <title>Genome analysis of coral dinoflagellate symbionts highlights evolutionary adaptations to a symbiotic lifestyle.</title>
        <authorList>
            <person name="Aranda M."/>
            <person name="Li Y."/>
            <person name="Liew Y.J."/>
            <person name="Baumgarten S."/>
            <person name="Simakov O."/>
            <person name="Wilson M."/>
            <person name="Piel J."/>
            <person name="Ashoor H."/>
            <person name="Bougouffa S."/>
            <person name="Bajic V.B."/>
            <person name="Ryu T."/>
            <person name="Ravasi T."/>
            <person name="Bayer T."/>
            <person name="Micklem G."/>
            <person name="Kim H."/>
            <person name="Bhak J."/>
            <person name="Lajeunesse T.C."/>
            <person name="Voolstra C.R."/>
        </authorList>
    </citation>
    <scope>NUCLEOTIDE SEQUENCE [LARGE SCALE GENOMIC DNA]</scope>
    <source>
        <strain evidence="1 2">CCMP2467</strain>
    </source>
</reference>